<dbReference type="EMBL" id="AACCXK010000003">
    <property type="protein sequence ID" value="EAK0452416.1"/>
    <property type="molecule type" value="Genomic_DNA"/>
</dbReference>
<feature type="transmembrane region" description="Helical" evidence="7">
    <location>
        <begin position="52"/>
        <end position="76"/>
    </location>
</feature>
<evidence type="ECO:0000256" key="1">
    <source>
        <dbReference type="ARBA" id="ARBA00004651"/>
    </source>
</evidence>
<organism evidence="9">
    <name type="scientific">Campylobacter fetus</name>
    <dbReference type="NCBI Taxonomy" id="196"/>
    <lineage>
        <taxon>Bacteria</taxon>
        <taxon>Pseudomonadati</taxon>
        <taxon>Campylobacterota</taxon>
        <taxon>Epsilonproteobacteria</taxon>
        <taxon>Campylobacterales</taxon>
        <taxon>Campylobacteraceae</taxon>
        <taxon>Campylobacter</taxon>
    </lineage>
</organism>
<dbReference type="PANTHER" id="PTHR33452">
    <property type="entry name" value="OXIDOREDUCTASE CATD-RELATED"/>
    <property type="match status" value="1"/>
</dbReference>
<evidence type="ECO:0000313" key="10">
    <source>
        <dbReference type="EMBL" id="EAK0468692.1"/>
    </source>
</evidence>
<keyword evidence="5 7" id="KW-1133">Transmembrane helix</keyword>
<protein>
    <submittedName>
        <fullName evidence="9">DoxX family protein</fullName>
    </submittedName>
</protein>
<evidence type="ECO:0000256" key="2">
    <source>
        <dbReference type="ARBA" id="ARBA00006679"/>
    </source>
</evidence>
<evidence type="ECO:0000313" key="11">
    <source>
        <dbReference type="Proteomes" id="UP000557842"/>
    </source>
</evidence>
<feature type="transmembrane region" description="Helical" evidence="7">
    <location>
        <begin position="83"/>
        <end position="102"/>
    </location>
</feature>
<evidence type="ECO:0000256" key="5">
    <source>
        <dbReference type="ARBA" id="ARBA00022989"/>
    </source>
</evidence>
<evidence type="ECO:0000256" key="6">
    <source>
        <dbReference type="ARBA" id="ARBA00023136"/>
    </source>
</evidence>
<dbReference type="GO" id="GO:0005886">
    <property type="term" value="C:plasma membrane"/>
    <property type="evidence" value="ECO:0007669"/>
    <property type="project" value="UniProtKB-SubCell"/>
</dbReference>
<keyword evidence="3" id="KW-1003">Cell membrane</keyword>
<dbReference type="InterPro" id="IPR032808">
    <property type="entry name" value="DoxX"/>
</dbReference>
<dbReference type="AlphaFoldDB" id="A0A5L8W2W2"/>
<dbReference type="InterPro" id="IPR051907">
    <property type="entry name" value="DoxX-like_oxidoreductase"/>
</dbReference>
<feature type="transmembrane region" description="Helical" evidence="7">
    <location>
        <begin position="12"/>
        <end position="32"/>
    </location>
</feature>
<dbReference type="EMBL" id="AACCXM010000003">
    <property type="protein sequence ID" value="EAK0468692.1"/>
    <property type="molecule type" value="Genomic_DNA"/>
</dbReference>
<reference evidence="9 11" key="1">
    <citation type="submission" date="2018-05" db="EMBL/GenBank/DDBJ databases">
        <authorList>
            <consortium name="PulseNet: The National Subtyping Network for Foodborne Disease Surveillance"/>
            <person name="Tarr C.L."/>
            <person name="Trees E."/>
            <person name="Katz L.S."/>
            <person name="Carleton-Romer H.A."/>
            <person name="Stroika S."/>
            <person name="Kucerova Z."/>
            <person name="Roache K.F."/>
            <person name="Sabol A.L."/>
            <person name="Besser J."/>
            <person name="Gerner-Smidt P."/>
        </authorList>
    </citation>
    <scope>NUCLEOTIDE SEQUENCE</scope>
    <source>
        <strain evidence="9">2014D-0197</strain>
        <strain evidence="8 11">2016D-0221</strain>
        <strain evidence="10">D4313</strain>
    </source>
</reference>
<evidence type="ECO:0000256" key="3">
    <source>
        <dbReference type="ARBA" id="ARBA00022475"/>
    </source>
</evidence>
<feature type="transmembrane region" description="Helical" evidence="7">
    <location>
        <begin position="114"/>
        <end position="135"/>
    </location>
</feature>
<evidence type="ECO:0000256" key="4">
    <source>
        <dbReference type="ARBA" id="ARBA00022692"/>
    </source>
</evidence>
<evidence type="ECO:0000313" key="9">
    <source>
        <dbReference type="EMBL" id="EAK0452416.1"/>
    </source>
</evidence>
<name>A0A5L8W2W2_CAMFE</name>
<comment type="similarity">
    <text evidence="2">Belongs to the DoxX family.</text>
</comment>
<keyword evidence="4 7" id="KW-0812">Transmembrane</keyword>
<comment type="subcellular location">
    <subcellularLocation>
        <location evidence="1">Cell membrane</location>
        <topology evidence="1">Multi-pass membrane protein</topology>
    </subcellularLocation>
</comment>
<keyword evidence="6 7" id="KW-0472">Membrane</keyword>
<dbReference type="RefSeq" id="WP_111738248.1">
    <property type="nucleotide sequence ID" value="NZ_AABUZP020000066.1"/>
</dbReference>
<dbReference type="EMBL" id="AABQDW010000004">
    <property type="protein sequence ID" value="EAI5407712.1"/>
    <property type="molecule type" value="Genomic_DNA"/>
</dbReference>
<dbReference type="Pfam" id="PF07681">
    <property type="entry name" value="DoxX"/>
    <property type="match status" value="1"/>
</dbReference>
<accession>A0A5L8W2W2</accession>
<proteinExistence type="inferred from homology"/>
<dbReference type="PANTHER" id="PTHR33452:SF7">
    <property type="entry name" value="DOXX FAMILY PROTEIN"/>
    <property type="match status" value="1"/>
</dbReference>
<evidence type="ECO:0000256" key="7">
    <source>
        <dbReference type="SAM" id="Phobius"/>
    </source>
</evidence>
<comment type="caution">
    <text evidence="9">The sequence shown here is derived from an EMBL/GenBank/DDBJ whole genome shotgun (WGS) entry which is preliminary data.</text>
</comment>
<dbReference type="Proteomes" id="UP000557842">
    <property type="component" value="Unassembled WGS sequence"/>
</dbReference>
<evidence type="ECO:0000313" key="8">
    <source>
        <dbReference type="EMBL" id="EAI5407712.1"/>
    </source>
</evidence>
<sequence length="144" mass="16272">MKNFCNIFNTFGLKFQHLSLLIIRLVLAYGFYETAVPKWQNIEPTAQWFASMGFPLPFLSVYLVAIFEALAVPLFVLGLFTRIISVPLIVIVLVAIFAVHFGNGYSLANNGFEVPLYYLVMLFAIFSFGAGKISLDAVMNRYER</sequence>
<gene>
    <name evidence="9" type="ORF">AAH17_01895</name>
    <name evidence="10" type="ORF">AAH24_04850</name>
    <name evidence="8" type="ORF">BVH53_03215</name>
</gene>